<dbReference type="PROSITE" id="PS00028">
    <property type="entry name" value="ZINC_FINGER_C2H2_1"/>
    <property type="match status" value="1"/>
</dbReference>
<evidence type="ECO:0000256" key="4">
    <source>
        <dbReference type="ARBA" id="ARBA00022833"/>
    </source>
</evidence>
<keyword evidence="4" id="KW-0862">Zinc</keyword>
<proteinExistence type="predicted"/>
<dbReference type="Gene3D" id="3.30.160.60">
    <property type="entry name" value="Classic Zinc Finger"/>
    <property type="match status" value="1"/>
</dbReference>
<keyword evidence="2" id="KW-0677">Repeat</keyword>
<feature type="compositionally biased region" description="Polar residues" evidence="7">
    <location>
        <begin position="254"/>
        <end position="280"/>
    </location>
</feature>
<dbReference type="InterPro" id="IPR013087">
    <property type="entry name" value="Znf_C2H2_type"/>
</dbReference>
<evidence type="ECO:0000256" key="8">
    <source>
        <dbReference type="SAM" id="SignalP"/>
    </source>
</evidence>
<accession>A0A9N9ZEV8</accession>
<evidence type="ECO:0000256" key="5">
    <source>
        <dbReference type="PROSITE-ProRule" id="PRU00042"/>
    </source>
</evidence>
<evidence type="ECO:0000256" key="2">
    <source>
        <dbReference type="ARBA" id="ARBA00022737"/>
    </source>
</evidence>
<comment type="caution">
    <text evidence="10">The sequence shown here is derived from an EMBL/GenBank/DDBJ whole genome shotgun (WGS) entry which is preliminary data.</text>
</comment>
<dbReference type="EMBL" id="CABFOC020000053">
    <property type="protein sequence ID" value="CAH0055082.1"/>
    <property type="molecule type" value="Genomic_DNA"/>
</dbReference>
<protein>
    <recommendedName>
        <fullName evidence="9">C2H2-type domain-containing protein</fullName>
    </recommendedName>
</protein>
<gene>
    <name evidence="10" type="ORF">CSOL1703_00016985</name>
</gene>
<dbReference type="InterPro" id="IPR036236">
    <property type="entry name" value="Znf_C2H2_sf"/>
</dbReference>
<sequence>MPWAIPAALAVLWGVCWMFWPPLHHSVPGDFNHDPQVPDPSRNGLNVASEFDDIDSEYHAHAKVDCDLPRPVNQISTEDIDISQYDLTPQIFNYQYTDWAGTVSDIIPSDEFKINTQADNPVGSFISMSSNTEATDTTSSEMSHNLGRNKGSSYIPSTTSNINPTCGSSERIAEFSTFTVDVSSTTKKFTCLDCGEGFTRASTLQRHQTEKHNNNAEMFPCPNTGCRRSDLQNAFKRAAHLTRHLKSCKKQPEGQGSYQAGSSEQYSAYQTDISHTSTSIDEYKEAEKKRKATDEEDLSTNTGEQVIDFLQKKRRQLLAEAEAGEKRARAQREEATKLAECIRCLEGDNGDGAGI</sequence>
<feature type="domain" description="C2H2-type" evidence="9">
    <location>
        <begin position="189"/>
        <end position="217"/>
    </location>
</feature>
<dbReference type="Pfam" id="PF00096">
    <property type="entry name" value="zf-C2H2"/>
    <property type="match status" value="1"/>
</dbReference>
<keyword evidence="1" id="KW-0479">Metal-binding</keyword>
<evidence type="ECO:0000313" key="11">
    <source>
        <dbReference type="Proteomes" id="UP000775872"/>
    </source>
</evidence>
<dbReference type="GO" id="GO:0008270">
    <property type="term" value="F:zinc ion binding"/>
    <property type="evidence" value="ECO:0007669"/>
    <property type="project" value="UniProtKB-KW"/>
</dbReference>
<dbReference type="SMART" id="SM00355">
    <property type="entry name" value="ZnF_C2H2"/>
    <property type="match status" value="2"/>
</dbReference>
<keyword evidence="3 5" id="KW-0863">Zinc-finger</keyword>
<evidence type="ECO:0000256" key="3">
    <source>
        <dbReference type="ARBA" id="ARBA00022771"/>
    </source>
</evidence>
<feature type="region of interest" description="Disordered" evidence="7">
    <location>
        <begin position="135"/>
        <end position="160"/>
    </location>
</feature>
<evidence type="ECO:0000313" key="10">
    <source>
        <dbReference type="EMBL" id="CAH0055082.1"/>
    </source>
</evidence>
<dbReference type="AlphaFoldDB" id="A0A9N9ZEV8"/>
<feature type="chain" id="PRO_5040304021" description="C2H2-type domain-containing protein" evidence="8">
    <location>
        <begin position="19"/>
        <end position="355"/>
    </location>
</feature>
<feature type="compositionally biased region" description="Polar residues" evidence="7">
    <location>
        <begin position="150"/>
        <end position="160"/>
    </location>
</feature>
<dbReference type="Proteomes" id="UP000775872">
    <property type="component" value="Unassembled WGS sequence"/>
</dbReference>
<reference evidence="10" key="1">
    <citation type="submission" date="2021-10" db="EMBL/GenBank/DDBJ databases">
        <authorList>
            <person name="Piombo E."/>
        </authorList>
    </citation>
    <scope>NUCLEOTIDE SEQUENCE</scope>
</reference>
<feature type="signal peptide" evidence="8">
    <location>
        <begin position="1"/>
        <end position="18"/>
    </location>
</feature>
<evidence type="ECO:0000256" key="1">
    <source>
        <dbReference type="ARBA" id="ARBA00022723"/>
    </source>
</evidence>
<dbReference type="OrthoDB" id="2017974at2759"/>
<keyword evidence="8" id="KW-0732">Signal</keyword>
<organism evidence="10 11">
    <name type="scientific">Clonostachys solani</name>
    <dbReference type="NCBI Taxonomy" id="160281"/>
    <lineage>
        <taxon>Eukaryota</taxon>
        <taxon>Fungi</taxon>
        <taxon>Dikarya</taxon>
        <taxon>Ascomycota</taxon>
        <taxon>Pezizomycotina</taxon>
        <taxon>Sordariomycetes</taxon>
        <taxon>Hypocreomycetidae</taxon>
        <taxon>Hypocreales</taxon>
        <taxon>Bionectriaceae</taxon>
        <taxon>Clonostachys</taxon>
    </lineage>
</organism>
<name>A0A9N9ZEV8_9HYPO</name>
<dbReference type="SUPFAM" id="SSF57667">
    <property type="entry name" value="beta-beta-alpha zinc fingers"/>
    <property type="match status" value="1"/>
</dbReference>
<dbReference type="PROSITE" id="PS50157">
    <property type="entry name" value="ZINC_FINGER_C2H2_2"/>
    <property type="match status" value="1"/>
</dbReference>
<evidence type="ECO:0000259" key="9">
    <source>
        <dbReference type="PROSITE" id="PS50157"/>
    </source>
</evidence>
<feature type="region of interest" description="Disordered" evidence="7">
    <location>
        <begin position="246"/>
        <end position="299"/>
    </location>
</feature>
<feature type="coiled-coil region" evidence="6">
    <location>
        <begin position="307"/>
        <end position="338"/>
    </location>
</feature>
<evidence type="ECO:0000256" key="6">
    <source>
        <dbReference type="SAM" id="Coils"/>
    </source>
</evidence>
<dbReference type="FunFam" id="3.30.160.60:FF:000100">
    <property type="entry name" value="Zinc finger 45-like"/>
    <property type="match status" value="1"/>
</dbReference>
<evidence type="ECO:0000256" key="7">
    <source>
        <dbReference type="SAM" id="MobiDB-lite"/>
    </source>
</evidence>
<keyword evidence="11" id="KW-1185">Reference proteome</keyword>
<keyword evidence="6" id="KW-0175">Coiled coil</keyword>